<dbReference type="AlphaFoldDB" id="A0A974CWU4"/>
<evidence type="ECO:0000313" key="1">
    <source>
        <dbReference type="EMBL" id="OCT80190.1"/>
    </source>
</evidence>
<organism evidence="1 2">
    <name type="scientific">Xenopus laevis</name>
    <name type="common">African clawed frog</name>
    <dbReference type="NCBI Taxonomy" id="8355"/>
    <lineage>
        <taxon>Eukaryota</taxon>
        <taxon>Metazoa</taxon>
        <taxon>Chordata</taxon>
        <taxon>Craniata</taxon>
        <taxon>Vertebrata</taxon>
        <taxon>Euteleostomi</taxon>
        <taxon>Amphibia</taxon>
        <taxon>Batrachia</taxon>
        <taxon>Anura</taxon>
        <taxon>Pipoidea</taxon>
        <taxon>Pipidae</taxon>
        <taxon>Xenopodinae</taxon>
        <taxon>Xenopus</taxon>
        <taxon>Xenopus</taxon>
    </lineage>
</organism>
<dbReference type="EMBL" id="CM004474">
    <property type="protein sequence ID" value="OCT80190.1"/>
    <property type="molecule type" value="Genomic_DNA"/>
</dbReference>
<proteinExistence type="predicted"/>
<gene>
    <name evidence="1" type="ORF">XELAEV_180270055mg</name>
</gene>
<protein>
    <submittedName>
        <fullName evidence="1">Uncharacterized protein</fullName>
    </submittedName>
</protein>
<evidence type="ECO:0000313" key="2">
    <source>
        <dbReference type="Proteomes" id="UP000694892"/>
    </source>
</evidence>
<name>A0A974CWU4_XENLA</name>
<reference evidence="2" key="1">
    <citation type="journal article" date="2016" name="Nature">
        <title>Genome evolution in the allotetraploid frog Xenopus laevis.</title>
        <authorList>
            <person name="Session A.M."/>
            <person name="Uno Y."/>
            <person name="Kwon T."/>
            <person name="Chapman J.A."/>
            <person name="Toyoda A."/>
            <person name="Takahashi S."/>
            <person name="Fukui A."/>
            <person name="Hikosaka A."/>
            <person name="Suzuki A."/>
            <person name="Kondo M."/>
            <person name="van Heeringen S.J."/>
            <person name="Quigley I."/>
            <person name="Heinz S."/>
            <person name="Ogino H."/>
            <person name="Ochi H."/>
            <person name="Hellsten U."/>
            <person name="Lyons J.B."/>
            <person name="Simakov O."/>
            <person name="Putnam N."/>
            <person name="Stites J."/>
            <person name="Kuroki Y."/>
            <person name="Tanaka T."/>
            <person name="Michiue T."/>
            <person name="Watanabe M."/>
            <person name="Bogdanovic O."/>
            <person name="Lister R."/>
            <person name="Georgiou G."/>
            <person name="Paranjpe S.S."/>
            <person name="van Kruijsbergen I."/>
            <person name="Shu S."/>
            <person name="Carlson J."/>
            <person name="Kinoshita T."/>
            <person name="Ohta Y."/>
            <person name="Mawaribuchi S."/>
            <person name="Jenkins J."/>
            <person name="Grimwood J."/>
            <person name="Schmutz J."/>
            <person name="Mitros T."/>
            <person name="Mozaffari S.V."/>
            <person name="Suzuki Y."/>
            <person name="Haramoto Y."/>
            <person name="Yamamoto T.S."/>
            <person name="Takagi C."/>
            <person name="Heald R."/>
            <person name="Miller K."/>
            <person name="Haudenschild C."/>
            <person name="Kitzman J."/>
            <person name="Nakayama T."/>
            <person name="Izutsu Y."/>
            <person name="Robert J."/>
            <person name="Fortriede J."/>
            <person name="Burns K."/>
            <person name="Lotay V."/>
            <person name="Karimi K."/>
            <person name="Yasuoka Y."/>
            <person name="Dichmann D.S."/>
            <person name="Flajnik M.F."/>
            <person name="Houston D.W."/>
            <person name="Shendure J."/>
            <person name="DuPasquier L."/>
            <person name="Vize P.D."/>
            <person name="Zorn A.M."/>
            <person name="Ito M."/>
            <person name="Marcotte E.M."/>
            <person name="Wallingford J.B."/>
            <person name="Ito Y."/>
            <person name="Asashima M."/>
            <person name="Ueno N."/>
            <person name="Matsuda Y."/>
            <person name="Veenstra G.J."/>
            <person name="Fujiyama A."/>
            <person name="Harland R.M."/>
            <person name="Taira M."/>
            <person name="Rokhsar D.S."/>
        </authorList>
    </citation>
    <scope>NUCLEOTIDE SEQUENCE [LARGE SCALE GENOMIC DNA]</scope>
    <source>
        <strain evidence="2">J</strain>
    </source>
</reference>
<feature type="non-terminal residue" evidence="1">
    <location>
        <position position="1"/>
    </location>
</feature>
<dbReference type="Proteomes" id="UP000694892">
    <property type="component" value="Chromosome 5L"/>
</dbReference>
<accession>A0A974CWU4</accession>
<sequence length="23" mass="2796">LFGLPIYCLCKKQRKRTRTGMPW</sequence>